<evidence type="ECO:0000313" key="2">
    <source>
        <dbReference type="Proteomes" id="UP000006873"/>
    </source>
</evidence>
<reference key="1">
    <citation type="submission" date="2010-09" db="EMBL/GenBank/DDBJ databases">
        <authorList>
            <person name="Roh H."/>
            <person name="Ko H.-J."/>
            <person name="Kim D."/>
            <person name="Choi D.G."/>
            <person name="Park S."/>
            <person name="Kim S."/>
            <person name="Kim K.H."/>
            <person name="Chang I.S."/>
            <person name="Choi I.-G."/>
        </authorList>
    </citation>
    <scope>NUCLEOTIDE SEQUENCE</scope>
    <source>
        <strain>KIST612</strain>
    </source>
</reference>
<reference evidence="1 2" key="2">
    <citation type="journal article" date="2011" name="J. Bacteriol.">
        <title>Complete genome sequence of a carbon monoxide-utilizing acetogen, Eubacterium limosum KIST612.</title>
        <authorList>
            <person name="Roh H."/>
            <person name="Ko H.J."/>
            <person name="Kim D."/>
            <person name="Choi D.G."/>
            <person name="Park S."/>
            <person name="Kim S."/>
            <person name="Chang I.S."/>
            <person name="Choi I.G."/>
        </authorList>
    </citation>
    <scope>NUCLEOTIDE SEQUENCE [LARGE SCALE GENOMIC DNA]</scope>
    <source>
        <strain evidence="1 2">KIST612</strain>
    </source>
</reference>
<protein>
    <submittedName>
        <fullName evidence="1">Uncharacterized protein</fullName>
    </submittedName>
</protein>
<organism evidence="1 2">
    <name type="scientific">Eubacterium callanderi</name>
    <dbReference type="NCBI Taxonomy" id="53442"/>
    <lineage>
        <taxon>Bacteria</taxon>
        <taxon>Bacillati</taxon>
        <taxon>Bacillota</taxon>
        <taxon>Clostridia</taxon>
        <taxon>Eubacteriales</taxon>
        <taxon>Eubacteriaceae</taxon>
        <taxon>Eubacterium</taxon>
    </lineage>
</organism>
<keyword evidence="2" id="KW-1185">Reference proteome</keyword>
<dbReference type="KEGG" id="elm:ELI_0722"/>
<gene>
    <name evidence="1" type="ordered locus">ELI_0722</name>
</gene>
<name>E3GJA1_9FIRM</name>
<dbReference type="Proteomes" id="UP000006873">
    <property type="component" value="Chromosome"/>
</dbReference>
<evidence type="ECO:0000313" key="1">
    <source>
        <dbReference type="EMBL" id="ADO35736.1"/>
    </source>
</evidence>
<accession>E3GJA1</accession>
<dbReference type="AlphaFoldDB" id="E3GJA1"/>
<sequence length="37" mass="4704">MMNRIRRWFKNGVFQIKTLVFILNNKNFSFHWLKVYI</sequence>
<proteinExistence type="predicted"/>
<dbReference type="HOGENOM" id="CLU_3343811_0_0_9"/>
<dbReference type="EMBL" id="CP002273">
    <property type="protein sequence ID" value="ADO35736.1"/>
    <property type="molecule type" value="Genomic_DNA"/>
</dbReference>